<dbReference type="Pfam" id="PF03992">
    <property type="entry name" value="ABM"/>
    <property type="match status" value="2"/>
</dbReference>
<dbReference type="PROSITE" id="PS51725">
    <property type="entry name" value="ABM"/>
    <property type="match status" value="2"/>
</dbReference>
<gene>
    <name evidence="2" type="ORF">LGLO00237_LOCUS30591</name>
</gene>
<dbReference type="InterPro" id="IPR011008">
    <property type="entry name" value="Dimeric_a/b-barrel"/>
</dbReference>
<accession>A0A7S3ZCB7</accession>
<dbReference type="SUPFAM" id="SSF54909">
    <property type="entry name" value="Dimeric alpha+beta barrel"/>
    <property type="match status" value="2"/>
</dbReference>
<sequence length="272" mass="30596">MIATAASRIARHPLQRMVRSHATVAGVGAPEKSIYAVMVALKVKPGMEEKFIEAALDDAGCSVRDEPGCRRFDVVQDNKDKTKFAFCEIYDDEAAFTAHKDTPHFARWKESSPNLLAEKEKVTFCKNVFPASKGANWDSDRGAADHKYFKSGSLALIHAPHYVKKDCVDGFIEAICEDARDSISEEPGCLRFDVLQAVDDPQCLYLYEVYSNHDAFEYHCGTPHIDKWKAAVKDMYDDSHPNAIDGKIAAYQDEIIRIGRNVFPPDNWEYKP</sequence>
<reference evidence="2" key="1">
    <citation type="submission" date="2021-01" db="EMBL/GenBank/DDBJ databases">
        <authorList>
            <person name="Corre E."/>
            <person name="Pelletier E."/>
            <person name="Niang G."/>
            <person name="Scheremetjew M."/>
            <person name="Finn R."/>
            <person name="Kale V."/>
            <person name="Holt S."/>
            <person name="Cochrane G."/>
            <person name="Meng A."/>
            <person name="Brown T."/>
            <person name="Cohen L."/>
        </authorList>
    </citation>
    <scope>NUCLEOTIDE SEQUENCE</scope>
    <source>
        <strain evidence="2">CCCM811</strain>
    </source>
</reference>
<proteinExistence type="predicted"/>
<dbReference type="AlphaFoldDB" id="A0A7S3ZCB7"/>
<dbReference type="PANTHER" id="PTHR33336:SF1">
    <property type="entry name" value="(4S)-4-HYDROXY-5-PHOSPHONOOXYPENTANE-2,3-DIONE ISOMERASE"/>
    <property type="match status" value="1"/>
</dbReference>
<dbReference type="Gene3D" id="3.30.70.100">
    <property type="match status" value="2"/>
</dbReference>
<evidence type="ECO:0000313" key="2">
    <source>
        <dbReference type="EMBL" id="CAE0678809.1"/>
    </source>
</evidence>
<feature type="domain" description="ABM" evidence="1">
    <location>
        <begin position="155"/>
        <end position="244"/>
    </location>
</feature>
<dbReference type="GO" id="GO:0016491">
    <property type="term" value="F:oxidoreductase activity"/>
    <property type="evidence" value="ECO:0007669"/>
    <property type="project" value="TreeGrafter"/>
</dbReference>
<protein>
    <recommendedName>
        <fullName evidence="1">ABM domain-containing protein</fullName>
    </recommendedName>
</protein>
<dbReference type="GO" id="GO:0005829">
    <property type="term" value="C:cytosol"/>
    <property type="evidence" value="ECO:0007669"/>
    <property type="project" value="TreeGrafter"/>
</dbReference>
<organism evidence="2">
    <name type="scientific">Lotharella globosa</name>
    <dbReference type="NCBI Taxonomy" id="91324"/>
    <lineage>
        <taxon>Eukaryota</taxon>
        <taxon>Sar</taxon>
        <taxon>Rhizaria</taxon>
        <taxon>Cercozoa</taxon>
        <taxon>Chlorarachniophyceae</taxon>
        <taxon>Lotharella</taxon>
    </lineage>
</organism>
<dbReference type="InterPro" id="IPR007138">
    <property type="entry name" value="ABM_dom"/>
</dbReference>
<feature type="domain" description="ABM" evidence="1">
    <location>
        <begin position="35"/>
        <end position="124"/>
    </location>
</feature>
<dbReference type="EMBL" id="HBIV01043579">
    <property type="protein sequence ID" value="CAE0678809.1"/>
    <property type="molecule type" value="Transcribed_RNA"/>
</dbReference>
<dbReference type="PANTHER" id="PTHR33336">
    <property type="entry name" value="QUINOL MONOOXYGENASE YGIN-RELATED"/>
    <property type="match status" value="1"/>
</dbReference>
<name>A0A7S3ZCB7_9EUKA</name>
<dbReference type="InterPro" id="IPR050744">
    <property type="entry name" value="AI-2_Isomerase_LsrG"/>
</dbReference>
<evidence type="ECO:0000259" key="1">
    <source>
        <dbReference type="PROSITE" id="PS51725"/>
    </source>
</evidence>